<evidence type="ECO:0000259" key="6">
    <source>
        <dbReference type="Pfam" id="PF17102"/>
    </source>
</evidence>
<evidence type="ECO:0000256" key="3">
    <source>
        <dbReference type="ARBA" id="ARBA00023169"/>
    </source>
</evidence>
<comment type="similarity">
    <text evidence="1">Belongs to the stealth family.</text>
</comment>
<keyword evidence="3" id="KW-0270">Exopolysaccharide synthesis</keyword>
<evidence type="ECO:0000256" key="1">
    <source>
        <dbReference type="ARBA" id="ARBA00007583"/>
    </source>
</evidence>
<name>A0ABY1A8U7_9LACO</name>
<evidence type="ECO:0000259" key="4">
    <source>
        <dbReference type="Pfam" id="PF11380"/>
    </source>
</evidence>
<dbReference type="Pfam" id="PF11380">
    <property type="entry name" value="Stealth_CR2"/>
    <property type="match status" value="1"/>
</dbReference>
<proteinExistence type="inferred from homology"/>
<dbReference type="PANTHER" id="PTHR24045:SF0">
    <property type="entry name" value="N-ACETYLGLUCOSAMINE-1-PHOSPHOTRANSFERASE SUBUNITS ALPHA_BETA"/>
    <property type="match status" value="1"/>
</dbReference>
<dbReference type="PANTHER" id="PTHR24045">
    <property type="match status" value="1"/>
</dbReference>
<dbReference type="Proteomes" id="UP000182089">
    <property type="component" value="Unassembled WGS sequence"/>
</dbReference>
<dbReference type="Pfam" id="PF17102">
    <property type="entry name" value="Stealth_CR3"/>
    <property type="match status" value="1"/>
</dbReference>
<evidence type="ECO:0000256" key="2">
    <source>
        <dbReference type="ARBA" id="ARBA00022679"/>
    </source>
</evidence>
<dbReference type="InterPro" id="IPR031358">
    <property type="entry name" value="Stealth_CR1"/>
</dbReference>
<feature type="domain" description="Stealth protein CR2 conserved region 2" evidence="4">
    <location>
        <begin position="43"/>
        <end position="147"/>
    </location>
</feature>
<dbReference type="InterPro" id="IPR031357">
    <property type="entry name" value="Stealth_CR3"/>
</dbReference>
<dbReference type="Pfam" id="PF17101">
    <property type="entry name" value="Stealth_CR1"/>
    <property type="match status" value="1"/>
</dbReference>
<keyword evidence="2" id="KW-0808">Transferase</keyword>
<evidence type="ECO:0000259" key="5">
    <source>
        <dbReference type="Pfam" id="PF17101"/>
    </source>
</evidence>
<reference evidence="7 8" key="1">
    <citation type="submission" date="2016-10" db="EMBL/GenBank/DDBJ databases">
        <authorList>
            <person name="Varghese N."/>
            <person name="Submissions S."/>
        </authorList>
    </citation>
    <scope>NUCLEOTIDE SEQUENCE [LARGE SCALE GENOMIC DNA]</scope>
    <source>
        <strain evidence="7 8">WC1T17</strain>
    </source>
</reference>
<feature type="domain" description="Stealth protein CR3 conserved region 3" evidence="6">
    <location>
        <begin position="217"/>
        <end position="255"/>
    </location>
</feature>
<comment type="caution">
    <text evidence="7">The sequence shown here is derived from an EMBL/GenBank/DDBJ whole genome shotgun (WGS) entry which is preliminary data.</text>
</comment>
<dbReference type="EMBL" id="FOCC01000001">
    <property type="protein sequence ID" value="SEM30984.1"/>
    <property type="molecule type" value="Genomic_DNA"/>
</dbReference>
<feature type="domain" description="Stealth protein CR1 conserved region 1" evidence="5">
    <location>
        <begin position="3"/>
        <end position="28"/>
    </location>
</feature>
<accession>A0ABY1A8U7</accession>
<dbReference type="InterPro" id="IPR047141">
    <property type="entry name" value="Stealth"/>
</dbReference>
<organism evidence="7 8">
    <name type="scientific">Ligilactobacillus ruminis</name>
    <dbReference type="NCBI Taxonomy" id="1623"/>
    <lineage>
        <taxon>Bacteria</taxon>
        <taxon>Bacillati</taxon>
        <taxon>Bacillota</taxon>
        <taxon>Bacilli</taxon>
        <taxon>Lactobacillales</taxon>
        <taxon>Lactobacillaceae</taxon>
        <taxon>Ligilactobacillus</taxon>
    </lineage>
</organism>
<evidence type="ECO:0000313" key="8">
    <source>
        <dbReference type="Proteomes" id="UP000182089"/>
    </source>
</evidence>
<evidence type="ECO:0000313" key="7">
    <source>
        <dbReference type="EMBL" id="SEM30984.1"/>
    </source>
</evidence>
<dbReference type="InterPro" id="IPR021520">
    <property type="entry name" value="Stealth_CR2"/>
</dbReference>
<protein>
    <submittedName>
        <fullName evidence="7">Stealth protein CR4, conserved region 4</fullName>
    </submittedName>
</protein>
<gene>
    <name evidence="7" type="ORF">SAMN05216431_10139</name>
</gene>
<sequence length="333" mass="38868">MDFPIDFVVTWVDGSDPKWTAKKNKYMPEAGTKKKSMNSVKAYREWGTFKYWFRGVEKFAPWVNKVYLVTDQQIPSFLDLNCAKIQVVDHTDFLEAENLPVFNVNPIETNLHRIKGLSEHFVFFNDDMYLTSPVEPTDFFSEDGKPKSRTAIMPILPERYGAAHFQVNALEIVTDYFSKQEIIKNAQLLSPKQGLKNLLRTWLYKNDKYFWGFLENHLPYALCKSTYEELWAKEPAVLQKTAKSKFRSKDDVTVWLFKYWQFASGNCAVNDSPLGKLFTLDDAGQDLWNLILSHKYKIMCINDGFDIQDEDQVMTDFIKTMDTLLPQKSQFEK</sequence>